<gene>
    <name evidence="1" type="ORF">CO704_00280</name>
    <name evidence="2" type="ORF">NCTC12120_02757</name>
</gene>
<evidence type="ECO:0000313" key="3">
    <source>
        <dbReference type="Proteomes" id="UP000217979"/>
    </source>
</evidence>
<dbReference type="EMBL" id="CP023525">
    <property type="protein sequence ID" value="ATF90624.1"/>
    <property type="molecule type" value="Genomic_DNA"/>
</dbReference>
<reference evidence="2 4" key="2">
    <citation type="submission" date="2018-06" db="EMBL/GenBank/DDBJ databases">
        <authorList>
            <consortium name="Pathogen Informatics"/>
            <person name="Doyle S."/>
        </authorList>
    </citation>
    <scope>NUCLEOTIDE SEQUENCE [LARGE SCALE GENOMIC DNA]</scope>
    <source>
        <strain evidence="2 4">NCTC12120</strain>
    </source>
</reference>
<dbReference type="Proteomes" id="UP000217979">
    <property type="component" value="Chromosome"/>
</dbReference>
<protein>
    <submittedName>
        <fullName evidence="1">DUF3289 domain-containing protein</fullName>
    </submittedName>
    <submittedName>
        <fullName evidence="2">Protein of uncharacterized function (DUF3289)</fullName>
    </submittedName>
</protein>
<evidence type="ECO:0000313" key="1">
    <source>
        <dbReference type="EMBL" id="ATF90624.1"/>
    </source>
</evidence>
<dbReference type="EMBL" id="UAVU01000003">
    <property type="protein sequence ID" value="SQA98858.1"/>
    <property type="molecule type" value="Genomic_DNA"/>
</dbReference>
<accession>A0A291DS42</accession>
<organism evidence="1 3">
    <name type="scientific">Cedecea neteri</name>
    <dbReference type="NCBI Taxonomy" id="158822"/>
    <lineage>
        <taxon>Bacteria</taxon>
        <taxon>Pseudomonadati</taxon>
        <taxon>Pseudomonadota</taxon>
        <taxon>Gammaproteobacteria</taxon>
        <taxon>Enterobacterales</taxon>
        <taxon>Enterobacteriaceae</taxon>
        <taxon>Cedecea</taxon>
    </lineage>
</organism>
<dbReference type="InterPro" id="IPR017483">
    <property type="entry name" value="CHP03034"/>
</dbReference>
<dbReference type="NCBIfam" id="TIGR03034">
    <property type="entry name" value="YPO3983 family protein"/>
    <property type="match status" value="1"/>
</dbReference>
<reference evidence="1 3" key="1">
    <citation type="submission" date="2017-09" db="EMBL/GenBank/DDBJ databases">
        <title>FDA dAtabase for Regulatory Grade micrObial Sequences (FDA-ARGOS): Supporting development and validation of Infectious Disease Dx tests.</title>
        <authorList>
            <person name="Minogue T."/>
            <person name="Wolcott M."/>
            <person name="Wasieloski L."/>
            <person name="Aguilar W."/>
            <person name="Moore D."/>
            <person name="Tallon L."/>
            <person name="Sadzewicz L."/>
            <person name="Ott S."/>
            <person name="Zhao X."/>
            <person name="Nagaraj S."/>
            <person name="Vavikolanu K."/>
            <person name="Aluvathingal J."/>
            <person name="Nadendla S."/>
            <person name="Sichtig H."/>
        </authorList>
    </citation>
    <scope>NUCLEOTIDE SEQUENCE [LARGE SCALE GENOMIC DNA]</scope>
    <source>
        <strain evidence="1 3">FDAARGOS_392</strain>
    </source>
</reference>
<evidence type="ECO:0000313" key="2">
    <source>
        <dbReference type="EMBL" id="SQA98858.1"/>
    </source>
</evidence>
<dbReference type="RefSeq" id="WP_061278565.1">
    <property type="nucleotide sequence ID" value="NZ_CP023525.1"/>
</dbReference>
<evidence type="ECO:0000313" key="4">
    <source>
        <dbReference type="Proteomes" id="UP000251197"/>
    </source>
</evidence>
<name>A0A291DS42_9ENTR</name>
<dbReference type="AlphaFoldDB" id="A0A291DS42"/>
<sequence length="283" mass="33213">MSALQFPCLIFKTQKKMDDYSASDMQCGDLSDIVLRARFHLLDVSTRVNPYTLTAISPFAQPYLMFPGYLKEGEKLTLRECADILFDEMRYLSRPFALRPPYDLLIKLMITHMQKNKDESFSHLLLDSALKEHILSDNSSENSTRFRLQKVFGRYIDWESKHYPLKDAEKLGEAIMRGKLPKFDRFQDNFNGLGITVHDTWATHITIKSLAVGKERYRAVVHYKVQDHFGLDDDDISKVKFNQFRFFRIWFLLQRYSQFGYKPFMTNMEATIEITGGRNDIQK</sequence>
<dbReference type="Proteomes" id="UP000251197">
    <property type="component" value="Unassembled WGS sequence"/>
</dbReference>
<dbReference type="Pfam" id="PF11692">
    <property type="entry name" value="DUF3289"/>
    <property type="match status" value="1"/>
</dbReference>
<proteinExistence type="predicted"/>
<dbReference type="STRING" id="158822.LH23_04340"/>